<dbReference type="PANTHER" id="PTHR47961:SF12">
    <property type="entry name" value="HELICASE POLQ-LIKE"/>
    <property type="match status" value="1"/>
</dbReference>
<evidence type="ECO:0000256" key="2">
    <source>
        <dbReference type="ARBA" id="ARBA00022801"/>
    </source>
</evidence>
<evidence type="ECO:0000313" key="8">
    <source>
        <dbReference type="WBParaSite" id="nRc.2.0.1.t46850-RA"/>
    </source>
</evidence>
<evidence type="ECO:0000256" key="3">
    <source>
        <dbReference type="ARBA" id="ARBA00022806"/>
    </source>
</evidence>
<name>A0A915L6V9_ROMCU</name>
<keyword evidence="7" id="KW-1185">Reference proteome</keyword>
<dbReference type="GO" id="GO:0005524">
    <property type="term" value="F:ATP binding"/>
    <property type="evidence" value="ECO:0007669"/>
    <property type="project" value="UniProtKB-KW"/>
</dbReference>
<dbReference type="Proteomes" id="UP000887565">
    <property type="component" value="Unplaced"/>
</dbReference>
<evidence type="ECO:0000259" key="6">
    <source>
        <dbReference type="Pfam" id="PF20470"/>
    </source>
</evidence>
<keyword evidence="2" id="KW-0378">Hydrolase</keyword>
<dbReference type="InterPro" id="IPR046931">
    <property type="entry name" value="HTH_61"/>
</dbReference>
<organism evidence="7 8">
    <name type="scientific">Romanomermis culicivorax</name>
    <name type="common">Nematode worm</name>
    <dbReference type="NCBI Taxonomy" id="13658"/>
    <lineage>
        <taxon>Eukaryota</taxon>
        <taxon>Metazoa</taxon>
        <taxon>Ecdysozoa</taxon>
        <taxon>Nematoda</taxon>
        <taxon>Enoplea</taxon>
        <taxon>Dorylaimia</taxon>
        <taxon>Mermithida</taxon>
        <taxon>Mermithoidea</taxon>
        <taxon>Mermithidae</taxon>
        <taxon>Romanomermis</taxon>
    </lineage>
</organism>
<dbReference type="SUPFAM" id="SSF46785">
    <property type="entry name" value="Winged helix' DNA-binding domain"/>
    <property type="match status" value="1"/>
</dbReference>
<dbReference type="Pfam" id="PF20470">
    <property type="entry name" value="HTH_61"/>
    <property type="match status" value="1"/>
</dbReference>
<evidence type="ECO:0000313" key="7">
    <source>
        <dbReference type="Proteomes" id="UP000887565"/>
    </source>
</evidence>
<evidence type="ECO:0000256" key="4">
    <source>
        <dbReference type="ARBA" id="ARBA00022840"/>
    </source>
</evidence>
<keyword evidence="1" id="KW-0547">Nucleotide-binding</keyword>
<dbReference type="GO" id="GO:0043138">
    <property type="term" value="F:3'-5' DNA helicase activity"/>
    <property type="evidence" value="ECO:0007669"/>
    <property type="project" value="UniProtKB-EC"/>
</dbReference>
<keyword evidence="4" id="KW-0067">ATP-binding</keyword>
<keyword evidence="3" id="KW-0347">Helicase</keyword>
<dbReference type="Gene3D" id="3.40.50.300">
    <property type="entry name" value="P-loop containing nucleotide triphosphate hydrolases"/>
    <property type="match status" value="1"/>
</dbReference>
<reference evidence="8" key="1">
    <citation type="submission" date="2022-11" db="UniProtKB">
        <authorList>
            <consortium name="WormBaseParasite"/>
        </authorList>
    </citation>
    <scope>IDENTIFICATION</scope>
</reference>
<evidence type="ECO:0000256" key="1">
    <source>
        <dbReference type="ARBA" id="ARBA00022741"/>
    </source>
</evidence>
<protein>
    <submittedName>
        <fullName evidence="8">DNA polymerase theta-like helix-turn-helix domain-containing protein</fullName>
    </submittedName>
</protein>
<dbReference type="PANTHER" id="PTHR47961">
    <property type="entry name" value="DNA POLYMERASE THETA, PUTATIVE (AFU_ORTHOLOGUE AFUA_1G05260)-RELATED"/>
    <property type="match status" value="1"/>
</dbReference>
<feature type="domain" description="DNA polymerase theta-like helix-turn-helix" evidence="6">
    <location>
        <begin position="28"/>
        <end position="123"/>
    </location>
</feature>
<comment type="catalytic activity">
    <reaction evidence="5">
        <text>ATP + H2O = ADP + phosphate + H(+)</text>
        <dbReference type="Rhea" id="RHEA:13065"/>
        <dbReference type="ChEBI" id="CHEBI:15377"/>
        <dbReference type="ChEBI" id="CHEBI:15378"/>
        <dbReference type="ChEBI" id="CHEBI:30616"/>
        <dbReference type="ChEBI" id="CHEBI:43474"/>
        <dbReference type="ChEBI" id="CHEBI:456216"/>
        <dbReference type="EC" id="5.6.2.4"/>
    </reaction>
</comment>
<proteinExistence type="predicted"/>
<accession>A0A915L6V9</accession>
<dbReference type="AlphaFoldDB" id="A0A915L6V9"/>
<dbReference type="WBParaSite" id="nRc.2.0.1.t46850-RA">
    <property type="protein sequence ID" value="nRc.2.0.1.t46850-RA"/>
    <property type="gene ID" value="nRc.2.0.1.g46850"/>
</dbReference>
<dbReference type="GO" id="GO:0016787">
    <property type="term" value="F:hydrolase activity"/>
    <property type="evidence" value="ECO:0007669"/>
    <property type="project" value="UniProtKB-KW"/>
</dbReference>
<dbReference type="InterPro" id="IPR027417">
    <property type="entry name" value="P-loop_NTPase"/>
</dbReference>
<dbReference type="InterPro" id="IPR050474">
    <property type="entry name" value="Hel308_SKI2-like"/>
</dbReference>
<evidence type="ECO:0000256" key="5">
    <source>
        <dbReference type="ARBA" id="ARBA00048988"/>
    </source>
</evidence>
<sequence length="158" mass="17601">MIGLGFLTKQQYKQMSGRAGRAGLDVVGESILVVQPTQKPSVIEMLRSPYDKCQSSLLYQDGCGLKALILNIVGLNIISTKSGLIDFLKQTFLWLQSNQNNMDNLLKNIECSLRYLVDNNFIELSKLNDENDFHNSVDLYIKATNMGKATLSGKHNDG</sequence>
<dbReference type="SUPFAM" id="SSF52540">
    <property type="entry name" value="P-loop containing nucleoside triphosphate hydrolases"/>
    <property type="match status" value="1"/>
</dbReference>
<dbReference type="Gene3D" id="1.10.3380.30">
    <property type="match status" value="1"/>
</dbReference>
<dbReference type="InterPro" id="IPR036390">
    <property type="entry name" value="WH_DNA-bd_sf"/>
</dbReference>